<dbReference type="PATRIC" id="fig|647171.4.peg.794"/>
<evidence type="ECO:0000256" key="2">
    <source>
        <dbReference type="ARBA" id="ARBA00022598"/>
    </source>
</evidence>
<evidence type="ECO:0000256" key="6">
    <source>
        <dbReference type="ARBA" id="ARBA00022840"/>
    </source>
</evidence>
<dbReference type="GO" id="GO:0008270">
    <property type="term" value="F:zinc ion binding"/>
    <property type="evidence" value="ECO:0007669"/>
    <property type="project" value="UniProtKB-UniRule"/>
</dbReference>
<evidence type="ECO:0000256" key="4">
    <source>
        <dbReference type="ARBA" id="ARBA00022741"/>
    </source>
</evidence>
<organism evidence="12 13">
    <name type="scientific">Methanotorris formicicus Mc-S-70</name>
    <dbReference type="NCBI Taxonomy" id="647171"/>
    <lineage>
        <taxon>Archaea</taxon>
        <taxon>Methanobacteriati</taxon>
        <taxon>Methanobacteriota</taxon>
        <taxon>Methanomada group</taxon>
        <taxon>Methanococci</taxon>
        <taxon>Methanococcales</taxon>
        <taxon>Methanocaldococcaceae</taxon>
        <taxon>Methanotorris</taxon>
    </lineage>
</organism>
<dbReference type="Pfam" id="PF06508">
    <property type="entry name" value="QueC"/>
    <property type="match status" value="1"/>
</dbReference>
<accession>H1KYC8</accession>
<evidence type="ECO:0000256" key="10">
    <source>
        <dbReference type="ARBA" id="ARBA00047890"/>
    </source>
</evidence>
<dbReference type="PIRSF" id="PIRSF006293">
    <property type="entry name" value="ExsB"/>
    <property type="match status" value="1"/>
</dbReference>
<comment type="cofactor">
    <cofactor evidence="11">
        <name>Zn(2+)</name>
        <dbReference type="ChEBI" id="CHEBI:29105"/>
    </cofactor>
    <text evidence="11">Binds 1 zinc ion per subunit.</text>
</comment>
<keyword evidence="13" id="KW-1185">Reference proteome</keyword>
<dbReference type="AlphaFoldDB" id="H1KYC8"/>
<dbReference type="EMBL" id="AGJL01000016">
    <property type="protein sequence ID" value="EHP87212.1"/>
    <property type="molecule type" value="Genomic_DNA"/>
</dbReference>
<dbReference type="OrthoDB" id="6532at2157"/>
<evidence type="ECO:0000256" key="8">
    <source>
        <dbReference type="ARBA" id="ARBA00037993"/>
    </source>
</evidence>
<feature type="binding site" evidence="11">
    <location>
        <position position="196"/>
    </location>
    <ligand>
        <name>Zn(2+)</name>
        <dbReference type="ChEBI" id="CHEBI:29105"/>
    </ligand>
</feature>
<sequence>MKAVCVLSGGLDSTVSCLIAKDLGYDLVNITFNYGQKAAKREINSAKKISEILNAEHVVIDLPFIKKFGKSALLTEKEPPKLDIEELDMRFKTIQTMEEVWVPARNLILFSIASGFTESIDADKVFVGLSGEEATTFPDNTPEFVERLNKALEYGTLNQVKIDAPLCNKNKQEIVKIGHEIEKRLGVEVLRYSYSCYKDNGEDFLHCGVCESCARRKRAFLGAGVEDKTKYSCSP</sequence>
<comment type="catalytic activity">
    <reaction evidence="10 11">
        <text>7-carboxy-7-carbaguanine + NH4(+) + 2 ATP = 7-cyano-7-carbaguanine + 2 AMP + 2 diphosphate + 2 H(+)</text>
        <dbReference type="Rhea" id="RHEA:27982"/>
        <dbReference type="ChEBI" id="CHEBI:15378"/>
        <dbReference type="ChEBI" id="CHEBI:28938"/>
        <dbReference type="ChEBI" id="CHEBI:30616"/>
        <dbReference type="ChEBI" id="CHEBI:33019"/>
        <dbReference type="ChEBI" id="CHEBI:45075"/>
        <dbReference type="ChEBI" id="CHEBI:61036"/>
        <dbReference type="ChEBI" id="CHEBI:456215"/>
        <dbReference type="EC" id="6.3.4.20"/>
    </reaction>
</comment>
<comment type="similarity">
    <text evidence="8 11">Belongs to the QueC family.</text>
</comment>
<dbReference type="PANTHER" id="PTHR42914">
    <property type="entry name" value="7-CYANO-7-DEAZAGUANINE SYNTHASE"/>
    <property type="match status" value="1"/>
</dbReference>
<comment type="function">
    <text evidence="7 11">Catalyzes the ATP-dependent conversion of 7-carboxy-7-deazaguanine (CDG) to 7-cyano-7-deazaguanine (preQ(0)).</text>
</comment>
<proteinExistence type="inferred from homology"/>
<feature type="binding site" evidence="11">
    <location>
        <begin position="7"/>
        <end position="17"/>
    </location>
    <ligand>
        <name>ATP</name>
        <dbReference type="ChEBI" id="CHEBI:30616"/>
    </ligand>
</feature>
<evidence type="ECO:0000313" key="12">
    <source>
        <dbReference type="EMBL" id="EHP87212.1"/>
    </source>
</evidence>
<dbReference type="NCBIfam" id="TIGR00364">
    <property type="entry name" value="7-cyano-7-deazaguanine synthase QueC"/>
    <property type="match status" value="1"/>
</dbReference>
<evidence type="ECO:0000256" key="3">
    <source>
        <dbReference type="ARBA" id="ARBA00022723"/>
    </source>
</evidence>
<gene>
    <name evidence="11" type="primary">queC</name>
    <name evidence="12" type="ORF">MetfoDRAFT_0801</name>
</gene>
<dbReference type="CDD" id="cd01995">
    <property type="entry name" value="QueC-like"/>
    <property type="match status" value="1"/>
</dbReference>
<protein>
    <recommendedName>
        <fullName evidence="9 11">7-cyano-7-deazaguanine synthase</fullName>
        <ecNumber evidence="9 11">6.3.4.20</ecNumber>
    </recommendedName>
    <alternativeName>
        <fullName evidence="11">7-cyano-7-carbaguanine synthase</fullName>
    </alternativeName>
    <alternativeName>
        <fullName evidence="11">Archaeosine biosynthesis protein QueC</fullName>
    </alternativeName>
    <alternativeName>
        <fullName evidence="11">PreQ(0) synthase</fullName>
    </alternativeName>
</protein>
<dbReference type="EC" id="6.3.4.20" evidence="9 11"/>
<comment type="pathway">
    <text evidence="1 11">Purine metabolism; 7-cyano-7-deazaguanine biosynthesis.</text>
</comment>
<evidence type="ECO:0000256" key="11">
    <source>
        <dbReference type="HAMAP-Rule" id="MF_01633"/>
    </source>
</evidence>
<dbReference type="GO" id="GO:0005524">
    <property type="term" value="F:ATP binding"/>
    <property type="evidence" value="ECO:0007669"/>
    <property type="project" value="UniProtKB-UniRule"/>
</dbReference>
<reference evidence="12 13" key="1">
    <citation type="submission" date="2011-09" db="EMBL/GenBank/DDBJ databases">
        <title>The draft genome of Methanotorris formicicus Mc-S-70.</title>
        <authorList>
            <consortium name="US DOE Joint Genome Institute (JGI-PGF)"/>
            <person name="Lucas S."/>
            <person name="Han J."/>
            <person name="Lapidus A."/>
            <person name="Cheng J.-F."/>
            <person name="Goodwin L."/>
            <person name="Pitluck S."/>
            <person name="Peters L."/>
            <person name="Land M.L."/>
            <person name="Hauser L."/>
            <person name="Sieprawska-Lupa M."/>
            <person name="Takai K."/>
            <person name="Miyazaki J."/>
            <person name="Whitman W."/>
            <person name="Woyke T.J."/>
        </authorList>
    </citation>
    <scope>NUCLEOTIDE SEQUENCE [LARGE SCALE GENOMIC DNA]</scope>
    <source>
        <strain evidence="12 13">Mc-S-70</strain>
    </source>
</reference>
<evidence type="ECO:0000256" key="1">
    <source>
        <dbReference type="ARBA" id="ARBA00005061"/>
    </source>
</evidence>
<evidence type="ECO:0000256" key="5">
    <source>
        <dbReference type="ARBA" id="ARBA00022833"/>
    </source>
</evidence>
<dbReference type="InterPro" id="IPR018317">
    <property type="entry name" value="QueC"/>
</dbReference>
<feature type="binding site" evidence="11">
    <location>
        <position position="207"/>
    </location>
    <ligand>
        <name>Zn(2+)</name>
        <dbReference type="ChEBI" id="CHEBI:29105"/>
    </ligand>
</feature>
<evidence type="ECO:0000313" key="13">
    <source>
        <dbReference type="Proteomes" id="UP000003706"/>
    </source>
</evidence>
<dbReference type="InterPro" id="IPR014729">
    <property type="entry name" value="Rossmann-like_a/b/a_fold"/>
</dbReference>
<dbReference type="HAMAP" id="MF_01633">
    <property type="entry name" value="QueC"/>
    <property type="match status" value="1"/>
</dbReference>
<evidence type="ECO:0000256" key="9">
    <source>
        <dbReference type="ARBA" id="ARBA00039149"/>
    </source>
</evidence>
<dbReference type="SUPFAM" id="SSF52402">
    <property type="entry name" value="Adenine nucleotide alpha hydrolases-like"/>
    <property type="match status" value="1"/>
</dbReference>
<keyword evidence="6 11" id="KW-0067">ATP-binding</keyword>
<keyword evidence="4 11" id="KW-0547">Nucleotide-binding</keyword>
<dbReference type="UniPathway" id="UPA00391"/>
<comment type="caution">
    <text evidence="12">The sequence shown here is derived from an EMBL/GenBank/DDBJ whole genome shotgun (WGS) entry which is preliminary data.</text>
</comment>
<feature type="binding site" evidence="11">
    <location>
        <position position="213"/>
    </location>
    <ligand>
        <name>Zn(2+)</name>
        <dbReference type="ChEBI" id="CHEBI:29105"/>
    </ligand>
</feature>
<name>H1KYC8_9EURY</name>
<dbReference type="PANTHER" id="PTHR42914:SF1">
    <property type="entry name" value="7-CYANO-7-DEAZAGUANINE SYNTHASE"/>
    <property type="match status" value="1"/>
</dbReference>
<feature type="binding site" evidence="11">
    <location>
        <position position="210"/>
    </location>
    <ligand>
        <name>Zn(2+)</name>
        <dbReference type="ChEBI" id="CHEBI:29105"/>
    </ligand>
</feature>
<keyword evidence="2 11" id="KW-0436">Ligase</keyword>
<dbReference type="STRING" id="647171.MetfoDRAFT_0801"/>
<dbReference type="Gene3D" id="3.40.50.620">
    <property type="entry name" value="HUPs"/>
    <property type="match status" value="1"/>
</dbReference>
<evidence type="ECO:0000256" key="7">
    <source>
        <dbReference type="ARBA" id="ARBA00037768"/>
    </source>
</evidence>
<keyword evidence="5 11" id="KW-0862">Zinc</keyword>
<dbReference type="RefSeq" id="WP_007044240.1">
    <property type="nucleotide sequence ID" value="NZ_AGJL01000016.1"/>
</dbReference>
<dbReference type="GO" id="GO:0016879">
    <property type="term" value="F:ligase activity, forming carbon-nitrogen bonds"/>
    <property type="evidence" value="ECO:0007669"/>
    <property type="project" value="UniProtKB-UniRule"/>
</dbReference>
<keyword evidence="3 11" id="KW-0479">Metal-binding</keyword>
<dbReference type="Proteomes" id="UP000003706">
    <property type="component" value="Unassembled WGS sequence"/>
</dbReference>